<accession>A0A8J2L2L6</accession>
<protein>
    <submittedName>
        <fullName evidence="1">Uncharacterized protein</fullName>
    </submittedName>
</protein>
<dbReference type="OrthoDB" id="6768980at2759"/>
<gene>
    <name evidence="1" type="ORF">AFUS01_LOCUS34378</name>
</gene>
<organism evidence="1 2">
    <name type="scientific">Allacma fusca</name>
    <dbReference type="NCBI Taxonomy" id="39272"/>
    <lineage>
        <taxon>Eukaryota</taxon>
        <taxon>Metazoa</taxon>
        <taxon>Ecdysozoa</taxon>
        <taxon>Arthropoda</taxon>
        <taxon>Hexapoda</taxon>
        <taxon>Collembola</taxon>
        <taxon>Symphypleona</taxon>
        <taxon>Sminthuridae</taxon>
        <taxon>Allacma</taxon>
    </lineage>
</organism>
<reference evidence="1" key="1">
    <citation type="submission" date="2021-06" db="EMBL/GenBank/DDBJ databases">
        <authorList>
            <person name="Hodson N. C."/>
            <person name="Mongue J. A."/>
            <person name="Jaron S. K."/>
        </authorList>
    </citation>
    <scope>NUCLEOTIDE SEQUENCE</scope>
</reference>
<dbReference type="InterPro" id="IPR005312">
    <property type="entry name" value="DUF1759"/>
</dbReference>
<dbReference type="Pfam" id="PF03564">
    <property type="entry name" value="DUF1759"/>
    <property type="match status" value="1"/>
</dbReference>
<dbReference type="AlphaFoldDB" id="A0A8J2L2L6"/>
<dbReference type="EMBL" id="CAJVCH010532014">
    <property type="protein sequence ID" value="CAG7824208.1"/>
    <property type="molecule type" value="Genomic_DNA"/>
</dbReference>
<keyword evidence="2" id="KW-1185">Reference proteome</keyword>
<evidence type="ECO:0000313" key="2">
    <source>
        <dbReference type="Proteomes" id="UP000708208"/>
    </source>
</evidence>
<feature type="non-terminal residue" evidence="1">
    <location>
        <position position="152"/>
    </location>
</feature>
<name>A0A8J2L2L6_9HEXA</name>
<comment type="caution">
    <text evidence="1">The sequence shown here is derived from an EMBL/GenBank/DDBJ whole genome shotgun (WGS) entry which is preliminary data.</text>
</comment>
<proteinExistence type="predicted"/>
<dbReference type="Proteomes" id="UP000708208">
    <property type="component" value="Unassembled WGS sequence"/>
</dbReference>
<evidence type="ECO:0000313" key="1">
    <source>
        <dbReference type="EMBL" id="CAG7824208.1"/>
    </source>
</evidence>
<sequence>MTPEEKFQYLIQSTLENSKAREVVESFPPTAENYTKAIGYMKERFGKDEVLVEVYVRELLRLVLVNATNPKEQSSVLCMYDKLETQLRALETLGVTSDKFAAMLYPLVESCLPEEVMRTWERNRGQIAMQPDASKDRLALLMTFLKGEVDGE</sequence>